<dbReference type="EMBL" id="KI964911">
    <property type="protein sequence ID" value="EUC27546.1"/>
    <property type="molecule type" value="Genomic_DNA"/>
</dbReference>
<feature type="region of interest" description="Disordered" evidence="1">
    <location>
        <begin position="1"/>
        <end position="20"/>
    </location>
</feature>
<name>W6Y8Y9_COCC2</name>
<keyword evidence="2" id="KW-0812">Transmembrane</keyword>
<reference evidence="3 4" key="1">
    <citation type="journal article" date="2013" name="PLoS Genet.">
        <title>Comparative genome structure, secondary metabolite, and effector coding capacity across Cochliobolus pathogens.</title>
        <authorList>
            <person name="Condon B.J."/>
            <person name="Leng Y."/>
            <person name="Wu D."/>
            <person name="Bushley K.E."/>
            <person name="Ohm R.A."/>
            <person name="Otillar R."/>
            <person name="Martin J."/>
            <person name="Schackwitz W."/>
            <person name="Grimwood J."/>
            <person name="MohdZainudin N."/>
            <person name="Xue C."/>
            <person name="Wang R."/>
            <person name="Manning V.A."/>
            <person name="Dhillon B."/>
            <person name="Tu Z.J."/>
            <person name="Steffenson B.J."/>
            <person name="Salamov A."/>
            <person name="Sun H."/>
            <person name="Lowry S."/>
            <person name="LaButti K."/>
            <person name="Han J."/>
            <person name="Copeland A."/>
            <person name="Lindquist E."/>
            <person name="Barry K."/>
            <person name="Schmutz J."/>
            <person name="Baker S.E."/>
            <person name="Ciuffetti L.M."/>
            <person name="Grigoriev I.V."/>
            <person name="Zhong S."/>
            <person name="Turgeon B.G."/>
        </authorList>
    </citation>
    <scope>NUCLEOTIDE SEQUENCE [LARGE SCALE GENOMIC DNA]</scope>
    <source>
        <strain evidence="3 4">26-R-13</strain>
    </source>
</reference>
<evidence type="ECO:0000256" key="1">
    <source>
        <dbReference type="SAM" id="MobiDB-lite"/>
    </source>
</evidence>
<dbReference type="Proteomes" id="UP000053841">
    <property type="component" value="Unassembled WGS sequence"/>
</dbReference>
<dbReference type="GeneID" id="19144287"/>
<organism evidence="3 4">
    <name type="scientific">Cochliobolus carbonum (strain 26-R-13)</name>
    <name type="common">Maize leaf spot fungus</name>
    <name type="synonym">Bipolaris zeicola</name>
    <dbReference type="NCBI Taxonomy" id="930089"/>
    <lineage>
        <taxon>Eukaryota</taxon>
        <taxon>Fungi</taxon>
        <taxon>Dikarya</taxon>
        <taxon>Ascomycota</taxon>
        <taxon>Pezizomycotina</taxon>
        <taxon>Dothideomycetes</taxon>
        <taxon>Pleosporomycetidae</taxon>
        <taxon>Pleosporales</taxon>
        <taxon>Pleosporineae</taxon>
        <taxon>Pleosporaceae</taxon>
        <taxon>Bipolaris</taxon>
    </lineage>
</organism>
<dbReference type="AlphaFoldDB" id="W6Y8Y9"/>
<feature type="transmembrane region" description="Helical" evidence="2">
    <location>
        <begin position="28"/>
        <end position="49"/>
    </location>
</feature>
<keyword evidence="2" id="KW-0472">Membrane</keyword>
<dbReference type="HOGENOM" id="CLU_2757425_0_0_1"/>
<feature type="compositionally biased region" description="Low complexity" evidence="1">
    <location>
        <begin position="8"/>
        <end position="18"/>
    </location>
</feature>
<keyword evidence="4" id="KW-1185">Reference proteome</keyword>
<proteinExistence type="predicted"/>
<dbReference type="RefSeq" id="XP_007718152.1">
    <property type="nucleotide sequence ID" value="XM_007719962.1"/>
</dbReference>
<evidence type="ECO:0000313" key="3">
    <source>
        <dbReference type="EMBL" id="EUC27546.1"/>
    </source>
</evidence>
<evidence type="ECO:0000256" key="2">
    <source>
        <dbReference type="SAM" id="Phobius"/>
    </source>
</evidence>
<gene>
    <name evidence="3" type="ORF">COCCADRAFT_111420</name>
</gene>
<sequence>MKIGGKISPKVPASSPKSVHQKQFQGPVLIGVVSIILIIVIGFLIFWLCKSAKKMKGYLIKVRSQRESNV</sequence>
<accession>W6Y8Y9</accession>
<protein>
    <submittedName>
        <fullName evidence="3">Uncharacterized protein</fullName>
    </submittedName>
</protein>
<keyword evidence="2" id="KW-1133">Transmembrane helix</keyword>
<evidence type="ECO:0000313" key="4">
    <source>
        <dbReference type="Proteomes" id="UP000053841"/>
    </source>
</evidence>
<dbReference type="KEGG" id="bze:COCCADRAFT_111420"/>